<sequence length="161" mass="18349">MRDSLKLLNIYAGKTSSGNTKAEEVLVEDIDVNTYKLLSAPGLALNLAKGDIFKFFYSEEPVKVIHRGGNFNIHIYEATLTLEDYEDFKNELLDYLEGTIDGLSGNNMAITVSSTQGIQRVNSFFINFSEISGNNWAFTNIYKNYEDFDDETLLDWWDKKC</sequence>
<name>A0A2N0WAW0_9GAMM</name>
<reference evidence="1 2" key="1">
    <citation type="submission" date="2017-12" db="EMBL/GenBank/DDBJ databases">
        <title>Draft Genome sequences of multiple microbial strains isolated from spacecraft associated surfaces.</title>
        <authorList>
            <person name="Seuylemezian A."/>
            <person name="Vaishampayan P."/>
            <person name="Venkateswaran K."/>
        </authorList>
    </citation>
    <scope>NUCLEOTIDE SEQUENCE [LARGE SCALE GENOMIC DNA]</scope>
    <source>
        <strain evidence="1 2">2P01AA</strain>
    </source>
</reference>
<protein>
    <recommendedName>
        <fullName evidence="3">DUF4265 domain-containing protein</fullName>
    </recommendedName>
</protein>
<dbReference type="Pfam" id="PF14085">
    <property type="entry name" value="DUF4265"/>
    <property type="match status" value="1"/>
</dbReference>
<organism evidence="1 2">
    <name type="scientific">Acinetobacter proteolyticus</name>
    <dbReference type="NCBI Taxonomy" id="1776741"/>
    <lineage>
        <taxon>Bacteria</taxon>
        <taxon>Pseudomonadati</taxon>
        <taxon>Pseudomonadota</taxon>
        <taxon>Gammaproteobacteria</taxon>
        <taxon>Moraxellales</taxon>
        <taxon>Moraxellaceae</taxon>
        <taxon>Acinetobacter</taxon>
    </lineage>
</organism>
<dbReference type="RefSeq" id="WP_101237333.1">
    <property type="nucleotide sequence ID" value="NZ_PISJ01000020.1"/>
</dbReference>
<dbReference type="AlphaFoldDB" id="A0A2N0WAW0"/>
<proteinExistence type="predicted"/>
<accession>A0A2N0WAW0</accession>
<dbReference type="Proteomes" id="UP000233553">
    <property type="component" value="Unassembled WGS sequence"/>
</dbReference>
<dbReference type="InterPro" id="IPR025361">
    <property type="entry name" value="DUF4265"/>
</dbReference>
<comment type="caution">
    <text evidence="1">The sequence shown here is derived from an EMBL/GenBank/DDBJ whole genome shotgun (WGS) entry which is preliminary data.</text>
</comment>
<dbReference type="EMBL" id="PISJ01000020">
    <property type="protein sequence ID" value="PKF31558.1"/>
    <property type="molecule type" value="Genomic_DNA"/>
</dbReference>
<evidence type="ECO:0008006" key="3">
    <source>
        <dbReference type="Google" id="ProtNLM"/>
    </source>
</evidence>
<evidence type="ECO:0000313" key="2">
    <source>
        <dbReference type="Proteomes" id="UP000233553"/>
    </source>
</evidence>
<evidence type="ECO:0000313" key="1">
    <source>
        <dbReference type="EMBL" id="PKF31558.1"/>
    </source>
</evidence>
<gene>
    <name evidence="1" type="ORF">CW311_17610</name>
</gene>